<dbReference type="FunFam" id="3.30.470.20:FF:000029">
    <property type="entry name" value="N5-carboxyaminoimidazole ribonucleotide synthase"/>
    <property type="match status" value="1"/>
</dbReference>
<evidence type="ECO:0000256" key="6">
    <source>
        <dbReference type="RuleBase" id="RU361200"/>
    </source>
</evidence>
<dbReference type="GO" id="GO:0004638">
    <property type="term" value="F:phosphoribosylaminoimidazole carboxylase activity"/>
    <property type="evidence" value="ECO:0007669"/>
    <property type="project" value="InterPro"/>
</dbReference>
<dbReference type="Pfam" id="PF02222">
    <property type="entry name" value="ATP-grasp"/>
    <property type="match status" value="1"/>
</dbReference>
<dbReference type="Proteomes" id="UP000591929">
    <property type="component" value="Unassembled WGS sequence"/>
</dbReference>
<keyword evidence="1 5" id="KW-0436">Ligase</keyword>
<dbReference type="InterPro" id="IPR013815">
    <property type="entry name" value="ATP_grasp_subdomain_1"/>
</dbReference>
<dbReference type="RefSeq" id="WP_185377727.1">
    <property type="nucleotide sequence ID" value="NZ_JAARPL010000011.1"/>
</dbReference>
<dbReference type="Gene3D" id="3.30.1490.20">
    <property type="entry name" value="ATP-grasp fold, A domain"/>
    <property type="match status" value="1"/>
</dbReference>
<accession>A0A841Y944</accession>
<dbReference type="SUPFAM" id="SSF51246">
    <property type="entry name" value="Rudiment single hybrid motif"/>
    <property type="match status" value="1"/>
</dbReference>
<dbReference type="SUPFAM" id="SSF52440">
    <property type="entry name" value="PreATP-grasp domain"/>
    <property type="match status" value="1"/>
</dbReference>
<dbReference type="NCBIfam" id="NF004679">
    <property type="entry name" value="PRK06019.1-5"/>
    <property type="match status" value="1"/>
</dbReference>
<comment type="pathway">
    <text evidence="5 6">Purine metabolism; IMP biosynthesis via de novo pathway; 5-amino-1-(5-phospho-D-ribosyl)imidazole-4-carboxylate from 5-amino-1-(5-phospho-D-ribosyl)imidazole (N5-CAIR route): step 1/2.</text>
</comment>
<dbReference type="InterPro" id="IPR054350">
    <property type="entry name" value="PurT/PurK_preATP-grasp"/>
</dbReference>
<comment type="catalytic activity">
    <reaction evidence="5 6">
        <text>5-amino-1-(5-phospho-beta-D-ribosyl)imidazole + hydrogencarbonate + ATP = 5-carboxyamino-1-(5-phospho-D-ribosyl)imidazole + ADP + phosphate + 2 H(+)</text>
        <dbReference type="Rhea" id="RHEA:19317"/>
        <dbReference type="ChEBI" id="CHEBI:15378"/>
        <dbReference type="ChEBI" id="CHEBI:17544"/>
        <dbReference type="ChEBI" id="CHEBI:30616"/>
        <dbReference type="ChEBI" id="CHEBI:43474"/>
        <dbReference type="ChEBI" id="CHEBI:58730"/>
        <dbReference type="ChEBI" id="CHEBI:137981"/>
        <dbReference type="ChEBI" id="CHEBI:456216"/>
        <dbReference type="EC" id="6.3.4.18"/>
    </reaction>
</comment>
<comment type="function">
    <text evidence="5">Catalyzes the ATP-dependent conversion of 5-aminoimidazole ribonucleotide (AIR) and HCO(3)(-) to N5-carboxyaminoimidazole ribonucleotide (N5-CAIR).</text>
</comment>
<dbReference type="Pfam" id="PF22660">
    <property type="entry name" value="RS_preATP-grasp-like"/>
    <property type="match status" value="1"/>
</dbReference>
<dbReference type="UniPathway" id="UPA00074">
    <property type="reaction ID" value="UER00942"/>
</dbReference>
<feature type="binding site" evidence="5">
    <location>
        <position position="148"/>
    </location>
    <ligand>
        <name>ATP</name>
        <dbReference type="ChEBI" id="CHEBI:30616"/>
    </ligand>
</feature>
<dbReference type="Gene3D" id="3.30.470.20">
    <property type="entry name" value="ATP-grasp fold, B domain"/>
    <property type="match status" value="1"/>
</dbReference>
<dbReference type="AlphaFoldDB" id="A0A841Y944"/>
<feature type="domain" description="ATP-grasp" evidence="7">
    <location>
        <begin position="112"/>
        <end position="298"/>
    </location>
</feature>
<comment type="function">
    <text evidence="6">Catalyzes the ATP-dependent conversion of 5-aminoimidazole ribonucleotide (AIR) and HCO(3)- to N5-carboxyaminoimidazole ribonucleotide (N5-CAIR).</text>
</comment>
<feature type="binding site" evidence="5">
    <location>
        <begin position="153"/>
        <end position="159"/>
    </location>
    <ligand>
        <name>ATP</name>
        <dbReference type="ChEBI" id="CHEBI:30616"/>
    </ligand>
</feature>
<keyword evidence="2 5" id="KW-0547">Nucleotide-binding</keyword>
<dbReference type="FunFam" id="3.40.50.20:FF:000016">
    <property type="entry name" value="N5-carboxyaminoimidazole ribonucleotide synthase"/>
    <property type="match status" value="1"/>
</dbReference>
<dbReference type="SUPFAM" id="SSF56059">
    <property type="entry name" value="Glutathione synthetase ATP-binding domain-like"/>
    <property type="match status" value="1"/>
</dbReference>
<feature type="binding site" evidence="5">
    <location>
        <begin position="268"/>
        <end position="269"/>
    </location>
    <ligand>
        <name>ATP</name>
        <dbReference type="ChEBI" id="CHEBI:30616"/>
    </ligand>
</feature>
<dbReference type="InterPro" id="IPR003135">
    <property type="entry name" value="ATP-grasp_carboxylate-amine"/>
</dbReference>
<dbReference type="InterPro" id="IPR040686">
    <property type="entry name" value="PurK_C"/>
</dbReference>
<dbReference type="InterPro" id="IPR011761">
    <property type="entry name" value="ATP-grasp"/>
</dbReference>
<feature type="binding site" evidence="5">
    <location>
        <position position="214"/>
    </location>
    <ligand>
        <name>ATP</name>
        <dbReference type="ChEBI" id="CHEBI:30616"/>
    </ligand>
</feature>
<organism evidence="8 9">
    <name type="scientific">Listeria booriae</name>
    <dbReference type="NCBI Taxonomy" id="1552123"/>
    <lineage>
        <taxon>Bacteria</taxon>
        <taxon>Bacillati</taxon>
        <taxon>Bacillota</taxon>
        <taxon>Bacilli</taxon>
        <taxon>Bacillales</taxon>
        <taxon>Listeriaceae</taxon>
        <taxon>Listeria</taxon>
    </lineage>
</organism>
<evidence type="ECO:0000256" key="4">
    <source>
        <dbReference type="ARBA" id="ARBA00022840"/>
    </source>
</evidence>
<dbReference type="NCBIfam" id="TIGR01161">
    <property type="entry name" value="purK"/>
    <property type="match status" value="1"/>
</dbReference>
<dbReference type="FunFam" id="3.30.1490.20:FF:000015">
    <property type="entry name" value="N5-carboxyaminoimidazole ribonucleotide synthase"/>
    <property type="match status" value="1"/>
</dbReference>
<dbReference type="InterPro" id="IPR005875">
    <property type="entry name" value="PurK"/>
</dbReference>
<dbReference type="NCBIfam" id="NF004675">
    <property type="entry name" value="PRK06019.1-1"/>
    <property type="match status" value="1"/>
</dbReference>
<evidence type="ECO:0000256" key="5">
    <source>
        <dbReference type="HAMAP-Rule" id="MF_01928"/>
    </source>
</evidence>
<sequence>MSKTYLLPNSTIGIIGGGQLGRMMALAAKAMGYKVIVLDPTVDAPCGQVADEQIVANYTDLNALKELAEKSDVVTYEFENVDNDALHSIENSVRIPQGSELLSITQDRILEKAYLESLNINLAPYAVIVDRDDIEQHINSLGYPAVLKTTQGGYDGKGQYVIQSEEDIDKAVELLRFGTCVLEAWIPFEREVSVIVARNSEGQIETFPVAENDHKNNILHTTVVPAALDEESIHEAEAIAVKLAEYLHLEGVLAVEMFVTSSGAIYVNELAPRPHNSGHYTIEACNISQFTQHIRAIVGLPLLKPELLRPAMMINILGQHVDGVNEVLAEHPDWFVHYYGKQEAKIDRKMGHITVLSDNPLVEVEKMRATQIWR</sequence>
<dbReference type="PANTHER" id="PTHR11609">
    <property type="entry name" value="PURINE BIOSYNTHESIS PROTEIN 6/7, PUR6/7"/>
    <property type="match status" value="1"/>
</dbReference>
<name>A0A841Y944_9LIST</name>
<evidence type="ECO:0000256" key="1">
    <source>
        <dbReference type="ARBA" id="ARBA00022598"/>
    </source>
</evidence>
<keyword evidence="3 5" id="KW-0658">Purine biosynthesis</keyword>
<dbReference type="GO" id="GO:0005524">
    <property type="term" value="F:ATP binding"/>
    <property type="evidence" value="ECO:0007669"/>
    <property type="project" value="UniProtKB-UniRule"/>
</dbReference>
<comment type="caution">
    <text evidence="8">The sequence shown here is derived from an EMBL/GenBank/DDBJ whole genome shotgun (WGS) entry which is preliminary data.</text>
</comment>
<dbReference type="InterPro" id="IPR011054">
    <property type="entry name" value="Rudment_hybrid_motif"/>
</dbReference>
<comment type="similarity">
    <text evidence="5 6">Belongs to the PurK/PurT family.</text>
</comment>
<evidence type="ECO:0000313" key="8">
    <source>
        <dbReference type="EMBL" id="MBC1373429.1"/>
    </source>
</evidence>
<dbReference type="GO" id="GO:0005829">
    <property type="term" value="C:cytosol"/>
    <property type="evidence" value="ECO:0007669"/>
    <property type="project" value="TreeGrafter"/>
</dbReference>
<evidence type="ECO:0000313" key="9">
    <source>
        <dbReference type="Proteomes" id="UP000591929"/>
    </source>
</evidence>
<dbReference type="Gene3D" id="3.40.50.20">
    <property type="match status" value="1"/>
</dbReference>
<keyword evidence="4 5" id="KW-0067">ATP-binding</keyword>
<dbReference type="PANTHER" id="PTHR11609:SF5">
    <property type="entry name" value="PHOSPHORIBOSYLAMINOIMIDAZOLE CARBOXYLASE"/>
    <property type="match status" value="1"/>
</dbReference>
<dbReference type="NCBIfam" id="NF004676">
    <property type="entry name" value="PRK06019.1-2"/>
    <property type="match status" value="1"/>
</dbReference>
<proteinExistence type="inferred from homology"/>
<dbReference type="EMBL" id="JAARPL010000011">
    <property type="protein sequence ID" value="MBC1373429.1"/>
    <property type="molecule type" value="Genomic_DNA"/>
</dbReference>
<evidence type="ECO:0000256" key="3">
    <source>
        <dbReference type="ARBA" id="ARBA00022755"/>
    </source>
</evidence>
<reference evidence="8 9" key="1">
    <citation type="submission" date="2020-03" db="EMBL/GenBank/DDBJ databases">
        <title>Soil Listeria distribution.</title>
        <authorList>
            <person name="Liao J."/>
            <person name="Wiedmann M."/>
        </authorList>
    </citation>
    <scope>NUCLEOTIDE SEQUENCE [LARGE SCALE GENOMIC DNA]</scope>
    <source>
        <strain evidence="8 9">FSL L7-1681</strain>
    </source>
</reference>
<dbReference type="EC" id="6.3.4.18" evidence="5 6"/>
<dbReference type="GO" id="GO:0006189">
    <property type="term" value="P:'de novo' IMP biosynthetic process"/>
    <property type="evidence" value="ECO:0007669"/>
    <property type="project" value="UniProtKB-UniRule"/>
</dbReference>
<dbReference type="Pfam" id="PF17769">
    <property type="entry name" value="PurK_C"/>
    <property type="match status" value="1"/>
</dbReference>
<gene>
    <name evidence="5 6 8" type="primary">purK</name>
    <name evidence="8" type="ORF">HB847_13825</name>
</gene>
<dbReference type="PROSITE" id="PS50975">
    <property type="entry name" value="ATP_GRASP"/>
    <property type="match status" value="1"/>
</dbReference>
<evidence type="ECO:0000256" key="2">
    <source>
        <dbReference type="ARBA" id="ARBA00022741"/>
    </source>
</evidence>
<feature type="binding site" evidence="5">
    <location>
        <position position="108"/>
    </location>
    <ligand>
        <name>ATP</name>
        <dbReference type="ChEBI" id="CHEBI:30616"/>
    </ligand>
</feature>
<evidence type="ECO:0000259" key="7">
    <source>
        <dbReference type="PROSITE" id="PS50975"/>
    </source>
</evidence>
<dbReference type="InterPro" id="IPR016185">
    <property type="entry name" value="PreATP-grasp_dom_sf"/>
</dbReference>
<protein>
    <recommendedName>
        <fullName evidence="5 6">N5-carboxyaminoimidazole ribonucleotide synthase</fullName>
        <shortName evidence="5 6">N5-CAIR synthase</shortName>
        <ecNumber evidence="5 6">6.3.4.18</ecNumber>
    </recommendedName>
    <alternativeName>
        <fullName evidence="5 6">5-(carboxyamino)imidazole ribonucleotide synthetase</fullName>
    </alternativeName>
</protein>
<feature type="binding site" evidence="5">
    <location>
        <position position="191"/>
    </location>
    <ligand>
        <name>ATP</name>
        <dbReference type="ChEBI" id="CHEBI:30616"/>
    </ligand>
</feature>
<feature type="binding site" evidence="5">
    <location>
        <begin position="183"/>
        <end position="186"/>
    </location>
    <ligand>
        <name>ATP</name>
        <dbReference type="ChEBI" id="CHEBI:30616"/>
    </ligand>
</feature>
<dbReference type="GO" id="GO:0034028">
    <property type="term" value="F:5-(carboxyamino)imidazole ribonucleotide synthase activity"/>
    <property type="evidence" value="ECO:0007669"/>
    <property type="project" value="UniProtKB-UniRule"/>
</dbReference>
<dbReference type="HAMAP" id="MF_01928">
    <property type="entry name" value="PurK"/>
    <property type="match status" value="1"/>
</dbReference>
<dbReference type="GO" id="GO:0046872">
    <property type="term" value="F:metal ion binding"/>
    <property type="evidence" value="ECO:0007669"/>
    <property type="project" value="InterPro"/>
</dbReference>
<comment type="subunit">
    <text evidence="5 6">Homodimer.</text>
</comment>